<organism evidence="15 16">
    <name type="scientific">Pelomonas candidula</name>
    <dbReference type="NCBI Taxonomy" id="3299025"/>
    <lineage>
        <taxon>Bacteria</taxon>
        <taxon>Pseudomonadati</taxon>
        <taxon>Pseudomonadota</taxon>
        <taxon>Betaproteobacteria</taxon>
        <taxon>Burkholderiales</taxon>
        <taxon>Sphaerotilaceae</taxon>
        <taxon>Roseateles</taxon>
    </lineage>
</organism>
<dbReference type="SUPFAM" id="SSF55874">
    <property type="entry name" value="ATPase domain of HSP90 chaperone/DNA topoisomerase II/histidine kinase"/>
    <property type="match status" value="1"/>
</dbReference>
<evidence type="ECO:0000256" key="11">
    <source>
        <dbReference type="ARBA" id="ARBA00023012"/>
    </source>
</evidence>
<feature type="domain" description="Histidine kinase" evidence="14">
    <location>
        <begin position="243"/>
        <end position="458"/>
    </location>
</feature>
<reference evidence="15 16" key="1">
    <citation type="submission" date="2024-08" db="EMBL/GenBank/DDBJ databases">
        <authorList>
            <person name="Lu H."/>
        </authorList>
    </citation>
    <scope>NUCLEOTIDE SEQUENCE [LARGE SCALE GENOMIC DNA]</scope>
    <source>
        <strain evidence="15 16">BYS78W</strain>
    </source>
</reference>
<evidence type="ECO:0000256" key="10">
    <source>
        <dbReference type="ARBA" id="ARBA00022989"/>
    </source>
</evidence>
<dbReference type="Pfam" id="PF02518">
    <property type="entry name" value="HATPase_c"/>
    <property type="match status" value="1"/>
</dbReference>
<comment type="subcellular location">
    <subcellularLocation>
        <location evidence="2">Membrane</location>
        <topology evidence="2">Multi-pass membrane protein</topology>
    </subcellularLocation>
</comment>
<dbReference type="InterPro" id="IPR004358">
    <property type="entry name" value="Sig_transdc_His_kin-like_C"/>
</dbReference>
<dbReference type="InterPro" id="IPR005467">
    <property type="entry name" value="His_kinase_dom"/>
</dbReference>
<evidence type="ECO:0000313" key="15">
    <source>
        <dbReference type="EMBL" id="MFG6487327.1"/>
    </source>
</evidence>
<keyword evidence="12 13" id="KW-0472">Membrane</keyword>
<dbReference type="RefSeq" id="WP_394409966.1">
    <property type="nucleotide sequence ID" value="NZ_JBIGIC010000005.1"/>
</dbReference>
<evidence type="ECO:0000256" key="6">
    <source>
        <dbReference type="ARBA" id="ARBA00022692"/>
    </source>
</evidence>
<keyword evidence="7" id="KW-0547">Nucleotide-binding</keyword>
<comment type="catalytic activity">
    <reaction evidence="1">
        <text>ATP + protein L-histidine = ADP + protein N-phospho-L-histidine.</text>
        <dbReference type="EC" id="2.7.13.3"/>
    </reaction>
</comment>
<comment type="caution">
    <text evidence="15">The sequence shown here is derived from an EMBL/GenBank/DDBJ whole genome shotgun (WGS) entry which is preliminary data.</text>
</comment>
<gene>
    <name evidence="15" type="ORF">ACG04R_11660</name>
</gene>
<sequence>MSGTPGWLRPTLTRRLIGALLLAFTLCAVLLLVEDQLDIQDTLATDPGIRQYGRELAAGLEEIGDDTLAARVLDGHLRHVNRLRESQRMTQGPLLARLIGPDGRPAYASATAFDLDKPGVGEHQIAGRTYWTYRQDGPHWSLRLAEPALSRASLLSFASWELGKQLLLGFPLMLLPLWIAVYTGLAPLRHFARRLHGLDLRQDLAPLGVDLRYGELRPLGQAFDALLQRLRLRRERERAFVHEAAHELRTPLAVVATQAHALVQANDPASRDAAAAALQRAIARSAHLSRQLLDLASLDNEQPTAPITLDLAHFCAARLAEQAPLARDRGIALALHAPERMPVRIDATALHSILQNLLDNALRYVGRGGRIEVCLQDSPDGPRLAVADDGPGIAPADRSLVFERFWRGTGHDMPGSGLGLAIVARAAERLGGDVSLGDGLARPGGHGVRFELRLPASVLGVP</sequence>
<dbReference type="CDD" id="cd00075">
    <property type="entry name" value="HATPase"/>
    <property type="match status" value="1"/>
</dbReference>
<evidence type="ECO:0000256" key="9">
    <source>
        <dbReference type="ARBA" id="ARBA00022840"/>
    </source>
</evidence>
<dbReference type="InterPro" id="IPR036890">
    <property type="entry name" value="HATPase_C_sf"/>
</dbReference>
<proteinExistence type="predicted"/>
<evidence type="ECO:0000256" key="12">
    <source>
        <dbReference type="ARBA" id="ARBA00023136"/>
    </source>
</evidence>
<dbReference type="InterPro" id="IPR050428">
    <property type="entry name" value="TCS_sensor_his_kinase"/>
</dbReference>
<dbReference type="EMBL" id="JBIGIC010000005">
    <property type="protein sequence ID" value="MFG6487327.1"/>
    <property type="molecule type" value="Genomic_DNA"/>
</dbReference>
<keyword evidence="16" id="KW-1185">Reference proteome</keyword>
<keyword evidence="5" id="KW-0808">Transferase</keyword>
<dbReference type="Proteomes" id="UP001606134">
    <property type="component" value="Unassembled WGS sequence"/>
</dbReference>
<name>A0ABW7HCX2_9BURK</name>
<feature type="transmembrane region" description="Helical" evidence="13">
    <location>
        <begin position="166"/>
        <end position="185"/>
    </location>
</feature>
<keyword evidence="8 15" id="KW-0418">Kinase</keyword>
<dbReference type="EC" id="2.7.13.3" evidence="3"/>
<dbReference type="Gene3D" id="1.10.287.130">
    <property type="match status" value="1"/>
</dbReference>
<dbReference type="PROSITE" id="PS50109">
    <property type="entry name" value="HIS_KIN"/>
    <property type="match status" value="1"/>
</dbReference>
<dbReference type="Gene3D" id="3.30.565.10">
    <property type="entry name" value="Histidine kinase-like ATPase, C-terminal domain"/>
    <property type="match status" value="1"/>
</dbReference>
<dbReference type="InterPro" id="IPR003661">
    <property type="entry name" value="HisK_dim/P_dom"/>
</dbReference>
<dbReference type="GO" id="GO:0016301">
    <property type="term" value="F:kinase activity"/>
    <property type="evidence" value="ECO:0007669"/>
    <property type="project" value="UniProtKB-KW"/>
</dbReference>
<evidence type="ECO:0000256" key="13">
    <source>
        <dbReference type="SAM" id="Phobius"/>
    </source>
</evidence>
<dbReference type="SMART" id="SM00387">
    <property type="entry name" value="HATPase_c"/>
    <property type="match status" value="1"/>
</dbReference>
<evidence type="ECO:0000256" key="3">
    <source>
        <dbReference type="ARBA" id="ARBA00012438"/>
    </source>
</evidence>
<evidence type="ECO:0000256" key="8">
    <source>
        <dbReference type="ARBA" id="ARBA00022777"/>
    </source>
</evidence>
<dbReference type="Pfam" id="PF00512">
    <property type="entry name" value="HisKA"/>
    <property type="match status" value="1"/>
</dbReference>
<keyword evidence="9" id="KW-0067">ATP-binding</keyword>
<protein>
    <recommendedName>
        <fullName evidence="3">histidine kinase</fullName>
        <ecNumber evidence="3">2.7.13.3</ecNumber>
    </recommendedName>
</protein>
<evidence type="ECO:0000256" key="2">
    <source>
        <dbReference type="ARBA" id="ARBA00004141"/>
    </source>
</evidence>
<evidence type="ECO:0000256" key="7">
    <source>
        <dbReference type="ARBA" id="ARBA00022741"/>
    </source>
</evidence>
<evidence type="ECO:0000256" key="5">
    <source>
        <dbReference type="ARBA" id="ARBA00022679"/>
    </source>
</evidence>
<evidence type="ECO:0000256" key="1">
    <source>
        <dbReference type="ARBA" id="ARBA00000085"/>
    </source>
</evidence>
<dbReference type="PRINTS" id="PR00344">
    <property type="entry name" value="BCTRLSENSOR"/>
</dbReference>
<dbReference type="InterPro" id="IPR036097">
    <property type="entry name" value="HisK_dim/P_sf"/>
</dbReference>
<dbReference type="SUPFAM" id="SSF47384">
    <property type="entry name" value="Homodimeric domain of signal transducing histidine kinase"/>
    <property type="match status" value="1"/>
</dbReference>
<keyword evidence="4" id="KW-0597">Phosphoprotein</keyword>
<accession>A0ABW7HCX2</accession>
<keyword evidence="10 13" id="KW-1133">Transmembrane helix</keyword>
<dbReference type="InterPro" id="IPR003594">
    <property type="entry name" value="HATPase_dom"/>
</dbReference>
<evidence type="ECO:0000259" key="14">
    <source>
        <dbReference type="PROSITE" id="PS50109"/>
    </source>
</evidence>
<dbReference type="SMART" id="SM00388">
    <property type="entry name" value="HisKA"/>
    <property type="match status" value="1"/>
</dbReference>
<evidence type="ECO:0000313" key="16">
    <source>
        <dbReference type="Proteomes" id="UP001606134"/>
    </source>
</evidence>
<evidence type="ECO:0000256" key="4">
    <source>
        <dbReference type="ARBA" id="ARBA00022553"/>
    </source>
</evidence>
<dbReference type="PANTHER" id="PTHR45436">
    <property type="entry name" value="SENSOR HISTIDINE KINASE YKOH"/>
    <property type="match status" value="1"/>
</dbReference>
<dbReference type="PANTHER" id="PTHR45436:SF14">
    <property type="entry name" value="SENSOR PROTEIN QSEC"/>
    <property type="match status" value="1"/>
</dbReference>
<feature type="transmembrane region" description="Helical" evidence="13">
    <location>
        <begin position="12"/>
        <end position="33"/>
    </location>
</feature>
<keyword evidence="11" id="KW-0902">Two-component regulatory system</keyword>
<keyword evidence="6 13" id="KW-0812">Transmembrane</keyword>